<gene>
    <name evidence="8" type="ordered locus">Mpet_1390</name>
</gene>
<dbReference type="PANTHER" id="PTHR32463:SF0">
    <property type="entry name" value="L-FUCOSE KINASE"/>
    <property type="match status" value="1"/>
</dbReference>
<dbReference type="HOGENOM" id="CLU_048558_1_0_2"/>
<dbReference type="InterPro" id="IPR036554">
    <property type="entry name" value="GHMP_kinase_C_sf"/>
</dbReference>
<evidence type="ECO:0000259" key="6">
    <source>
        <dbReference type="Pfam" id="PF00288"/>
    </source>
</evidence>
<dbReference type="eggNOG" id="arCOG01030">
    <property type="taxonomic scope" value="Archaea"/>
</dbReference>
<evidence type="ECO:0000256" key="1">
    <source>
        <dbReference type="ARBA" id="ARBA00022679"/>
    </source>
</evidence>
<feature type="domain" description="GHMP kinase C-terminal" evidence="7">
    <location>
        <begin position="236"/>
        <end position="308"/>
    </location>
</feature>
<evidence type="ECO:0000256" key="2">
    <source>
        <dbReference type="ARBA" id="ARBA00022741"/>
    </source>
</evidence>
<comment type="similarity">
    <text evidence="5">Belongs to the GHMP kinase family.</text>
</comment>
<dbReference type="InterPro" id="IPR001174">
    <property type="entry name" value="HddA/FKP"/>
</dbReference>
<dbReference type="InterPro" id="IPR014606">
    <property type="entry name" value="Heptose_7-P_kinase"/>
</dbReference>
<dbReference type="OrthoDB" id="116110at2157"/>
<evidence type="ECO:0000313" key="9">
    <source>
        <dbReference type="Proteomes" id="UP000006565"/>
    </source>
</evidence>
<dbReference type="InterPro" id="IPR020568">
    <property type="entry name" value="Ribosomal_Su5_D2-typ_SF"/>
</dbReference>
<evidence type="ECO:0000256" key="4">
    <source>
        <dbReference type="ARBA" id="ARBA00022840"/>
    </source>
</evidence>
<accession>E1REX9</accession>
<evidence type="ECO:0000313" key="8">
    <source>
        <dbReference type="EMBL" id="ADN36150.1"/>
    </source>
</evidence>
<dbReference type="InterPro" id="IPR013750">
    <property type="entry name" value="GHMP_kinase_C_dom"/>
</dbReference>
<name>E1REX9_METP4</name>
<dbReference type="PRINTS" id="PR00960">
    <property type="entry name" value="LMBPPROTEIN"/>
</dbReference>
<evidence type="ECO:0000256" key="3">
    <source>
        <dbReference type="ARBA" id="ARBA00022777"/>
    </source>
</evidence>
<dbReference type="Proteomes" id="UP000006565">
    <property type="component" value="Chromosome"/>
</dbReference>
<dbReference type="Gene3D" id="3.30.230.120">
    <property type="match status" value="1"/>
</dbReference>
<proteinExistence type="inferred from homology"/>
<dbReference type="STRING" id="679926.Mpet_1390"/>
<keyword evidence="2" id="KW-0547">Nucleotide-binding</keyword>
<dbReference type="AlphaFoldDB" id="E1REX9"/>
<keyword evidence="1" id="KW-0808">Transferase</keyword>
<dbReference type="GO" id="GO:0005524">
    <property type="term" value="F:ATP binding"/>
    <property type="evidence" value="ECO:0007669"/>
    <property type="project" value="UniProtKB-KW"/>
</dbReference>
<dbReference type="RefSeq" id="WP_013329327.1">
    <property type="nucleotide sequence ID" value="NC_014507.1"/>
</dbReference>
<dbReference type="KEGG" id="mpi:Mpet_1390"/>
<dbReference type="PIRSF" id="PIRSF036406">
    <property type="entry name" value="Hept_kin"/>
    <property type="match status" value="1"/>
</dbReference>
<dbReference type="GO" id="GO:0050201">
    <property type="term" value="F:fucokinase activity"/>
    <property type="evidence" value="ECO:0007669"/>
    <property type="project" value="TreeGrafter"/>
</dbReference>
<dbReference type="Pfam" id="PF08544">
    <property type="entry name" value="GHMP_kinases_C"/>
    <property type="match status" value="1"/>
</dbReference>
<protein>
    <submittedName>
        <fullName evidence="8">GHMP kinase</fullName>
    </submittedName>
</protein>
<dbReference type="SUPFAM" id="SSF54211">
    <property type="entry name" value="Ribosomal protein S5 domain 2-like"/>
    <property type="match status" value="1"/>
</dbReference>
<dbReference type="GeneID" id="9743859"/>
<dbReference type="GO" id="GO:0042352">
    <property type="term" value="P:GDP-L-fucose salvage"/>
    <property type="evidence" value="ECO:0007669"/>
    <property type="project" value="TreeGrafter"/>
</dbReference>
<dbReference type="InterPro" id="IPR006204">
    <property type="entry name" value="GHMP_kinase_N_dom"/>
</dbReference>
<evidence type="ECO:0000259" key="7">
    <source>
        <dbReference type="Pfam" id="PF08544"/>
    </source>
</evidence>
<keyword evidence="3 8" id="KW-0418">Kinase</keyword>
<dbReference type="EMBL" id="CP002117">
    <property type="protein sequence ID" value="ADN36150.1"/>
    <property type="molecule type" value="Genomic_DNA"/>
</dbReference>
<keyword evidence="9" id="KW-1185">Reference proteome</keyword>
<sequence>MIISRTPFRISFFGGGTDYPVWYKENGGAVLATSIDKYCYINIRRLPPFYDYKYRCVYSKTEQANTISEIKHPSIRECFNFMNLDQGLEIHHDADLPARSGLGSSSSFTVGLINAMYAMKGKMVTKRQLALDAIHVEQDLIKENVGSQDQTSAAFGGFNKIEFGGEQGIQVQPITIGAKKSKNLQDHLMLFFTGFSRTASEIAGEQIKKTPDRASELNRMLEMVDEAIGILNNSDSDISDFGRLLNESWMIKRSLTDKISTPQVDRIYEKALHAGALGGKLLGAGGGGFILFFVEPEKQQFVKEELKDLLHVPFKFDTLGSQIIYYVPSNNY</sequence>
<feature type="domain" description="GHMP kinase N-terminal" evidence="6">
    <location>
        <begin position="80"/>
        <end position="157"/>
    </location>
</feature>
<dbReference type="PANTHER" id="PTHR32463">
    <property type="entry name" value="L-FUCOSE KINASE"/>
    <property type="match status" value="1"/>
</dbReference>
<dbReference type="InterPro" id="IPR052203">
    <property type="entry name" value="GHMP_Kinase-Related"/>
</dbReference>
<dbReference type="SUPFAM" id="SSF55060">
    <property type="entry name" value="GHMP Kinase, C-terminal domain"/>
    <property type="match status" value="1"/>
</dbReference>
<keyword evidence="4" id="KW-0067">ATP-binding</keyword>
<organism evidence="8 9">
    <name type="scientific">Methanolacinia petrolearia (strain DSM 11571 / OCM 486 / SEBR 4847)</name>
    <name type="common">Methanoplanus petrolearius</name>
    <dbReference type="NCBI Taxonomy" id="679926"/>
    <lineage>
        <taxon>Archaea</taxon>
        <taxon>Methanobacteriati</taxon>
        <taxon>Methanobacteriota</taxon>
        <taxon>Stenosarchaea group</taxon>
        <taxon>Methanomicrobia</taxon>
        <taxon>Methanomicrobiales</taxon>
        <taxon>Methanomicrobiaceae</taxon>
        <taxon>Methanolacinia</taxon>
    </lineage>
</organism>
<reference evidence="8 9" key="1">
    <citation type="journal article" date="2010" name="Stand. Genomic Sci.">
        <title>Complete genome sequence of Methanoplanus petrolearius type strain (SEBR 4847).</title>
        <authorList>
            <person name="Brambilla E."/>
            <person name="Djao O.D."/>
            <person name="Daligault H."/>
            <person name="Lapidus A."/>
            <person name="Lucas S."/>
            <person name="Hammon N."/>
            <person name="Nolan M."/>
            <person name="Tice H."/>
            <person name="Cheng J.F."/>
            <person name="Han C."/>
            <person name="Tapia R."/>
            <person name="Goodwin L."/>
            <person name="Pitluck S."/>
            <person name="Liolios K."/>
            <person name="Ivanova N."/>
            <person name="Mavromatis K."/>
            <person name="Mikhailova N."/>
            <person name="Pati A."/>
            <person name="Chen A."/>
            <person name="Palaniappan K."/>
            <person name="Land M."/>
            <person name="Hauser L."/>
            <person name="Chang Y.J."/>
            <person name="Jeffries C.D."/>
            <person name="Rohde M."/>
            <person name="Spring S."/>
            <person name="Sikorski J."/>
            <person name="Goker M."/>
            <person name="Woyke T."/>
            <person name="Bristow J."/>
            <person name="Eisen J.A."/>
            <person name="Markowitz V."/>
            <person name="Hugenholtz P."/>
            <person name="Kyrpides N.C."/>
            <person name="Klenk H.P."/>
        </authorList>
    </citation>
    <scope>NUCLEOTIDE SEQUENCE [LARGE SCALE GENOMIC DNA]</scope>
    <source>
        <strain evidence="9">DSM 11571 / OCM 486 / SEBR 4847</strain>
    </source>
</reference>
<dbReference type="Pfam" id="PF00288">
    <property type="entry name" value="GHMP_kinases_N"/>
    <property type="match status" value="1"/>
</dbReference>
<evidence type="ECO:0000256" key="5">
    <source>
        <dbReference type="ARBA" id="ARBA00038121"/>
    </source>
</evidence>